<feature type="compositionally biased region" description="Acidic residues" evidence="1">
    <location>
        <begin position="76"/>
        <end position="89"/>
    </location>
</feature>
<evidence type="ECO:0000256" key="1">
    <source>
        <dbReference type="SAM" id="MobiDB-lite"/>
    </source>
</evidence>
<evidence type="ECO:0000313" key="5">
    <source>
        <dbReference type="EMBL" id="CAB4925749.1"/>
    </source>
</evidence>
<dbReference type="EMBL" id="CAFAZX010000032">
    <property type="protein sequence ID" value="CAB4842723.1"/>
    <property type="molecule type" value="Genomic_DNA"/>
</dbReference>
<protein>
    <submittedName>
        <fullName evidence="5">Unannotated protein</fullName>
    </submittedName>
</protein>
<evidence type="ECO:0000313" key="2">
    <source>
        <dbReference type="EMBL" id="CAB4665158.1"/>
    </source>
</evidence>
<dbReference type="EMBL" id="CAFBOJ010000159">
    <property type="protein sequence ID" value="CAB4989123.1"/>
    <property type="molecule type" value="Genomic_DNA"/>
</dbReference>
<evidence type="ECO:0000313" key="4">
    <source>
        <dbReference type="EMBL" id="CAB4842723.1"/>
    </source>
</evidence>
<dbReference type="EMBL" id="CAEZWO010000098">
    <property type="protein sequence ID" value="CAB4665158.1"/>
    <property type="molecule type" value="Genomic_DNA"/>
</dbReference>
<evidence type="ECO:0000313" key="6">
    <source>
        <dbReference type="EMBL" id="CAB4989123.1"/>
    </source>
</evidence>
<feature type="region of interest" description="Disordered" evidence="1">
    <location>
        <begin position="64"/>
        <end position="122"/>
    </location>
</feature>
<dbReference type="AlphaFoldDB" id="A0A6J7I4X4"/>
<evidence type="ECO:0000313" key="3">
    <source>
        <dbReference type="EMBL" id="CAB4833181.1"/>
    </source>
</evidence>
<dbReference type="EMBL" id="CAFABI010000172">
    <property type="protein sequence ID" value="CAB4833181.1"/>
    <property type="molecule type" value="Genomic_DNA"/>
</dbReference>
<gene>
    <name evidence="2" type="ORF">UFOPK2254_00980</name>
    <name evidence="3" type="ORF">UFOPK3197_01168</name>
    <name evidence="4" type="ORF">UFOPK3241_00709</name>
    <name evidence="5" type="ORF">UFOPK3707_00591</name>
    <name evidence="6" type="ORF">UFOPK3937_01184</name>
</gene>
<name>A0A6J7I4X4_9ZZZZ</name>
<sequence length="122" mass="13170">MRNRIIAIVVGSLVLAGFGAASAQAELHKRAKKGVAVTPLVLPSSFDTRTVVLHMDTQSVGIHFDTSSALTHHAEDADDDGDDRDDDGDDHFKSFNTPASINGDHHSKNQKINKKSPRKNKG</sequence>
<proteinExistence type="predicted"/>
<reference evidence="5" key="1">
    <citation type="submission" date="2020-05" db="EMBL/GenBank/DDBJ databases">
        <authorList>
            <person name="Chiriac C."/>
            <person name="Salcher M."/>
            <person name="Ghai R."/>
            <person name="Kavagutti S V."/>
        </authorList>
    </citation>
    <scope>NUCLEOTIDE SEQUENCE</scope>
</reference>
<dbReference type="EMBL" id="CAFBMY010000077">
    <property type="protein sequence ID" value="CAB4925749.1"/>
    <property type="molecule type" value="Genomic_DNA"/>
</dbReference>
<accession>A0A6J7I4X4</accession>
<organism evidence="5">
    <name type="scientific">freshwater metagenome</name>
    <dbReference type="NCBI Taxonomy" id="449393"/>
    <lineage>
        <taxon>unclassified sequences</taxon>
        <taxon>metagenomes</taxon>
        <taxon>ecological metagenomes</taxon>
    </lineage>
</organism>
<feature type="compositionally biased region" description="Basic residues" evidence="1">
    <location>
        <begin position="108"/>
        <end position="122"/>
    </location>
</feature>